<dbReference type="Gene3D" id="3.30.1380.10">
    <property type="match status" value="1"/>
</dbReference>
<protein>
    <recommendedName>
        <fullName evidence="2">D-alanyl-D-alanine carboxypeptidase-like core domain-containing protein</fullName>
    </recommendedName>
</protein>
<keyword evidence="1" id="KW-0812">Transmembrane</keyword>
<dbReference type="CDD" id="cd14852">
    <property type="entry name" value="LD-carboxypeptidase"/>
    <property type="match status" value="1"/>
</dbReference>
<keyword evidence="1" id="KW-0472">Membrane</keyword>
<reference evidence="3 4" key="1">
    <citation type="journal article" date="2016" name="Nat. Commun.">
        <title>Thousands of microbial genomes shed light on interconnected biogeochemical processes in an aquifer system.</title>
        <authorList>
            <person name="Anantharaman K."/>
            <person name="Brown C.T."/>
            <person name="Hug L.A."/>
            <person name="Sharon I."/>
            <person name="Castelle C.J."/>
            <person name="Probst A.J."/>
            <person name="Thomas B.C."/>
            <person name="Singh A."/>
            <person name="Wilkins M.J."/>
            <person name="Karaoz U."/>
            <person name="Brodie E.L."/>
            <person name="Williams K.H."/>
            <person name="Hubbard S.S."/>
            <person name="Banfield J.F."/>
        </authorList>
    </citation>
    <scope>NUCLEOTIDE SEQUENCE [LARGE SCALE GENOMIC DNA]</scope>
</reference>
<dbReference type="InterPro" id="IPR052179">
    <property type="entry name" value="DD-CPase-like"/>
</dbReference>
<evidence type="ECO:0000256" key="1">
    <source>
        <dbReference type="SAM" id="Phobius"/>
    </source>
</evidence>
<feature type="transmembrane region" description="Helical" evidence="1">
    <location>
        <begin position="13"/>
        <end position="37"/>
    </location>
</feature>
<evidence type="ECO:0000313" key="3">
    <source>
        <dbReference type="EMBL" id="OHB12572.1"/>
    </source>
</evidence>
<dbReference type="EMBL" id="MHWT01000014">
    <property type="protein sequence ID" value="OHB12572.1"/>
    <property type="molecule type" value="Genomic_DNA"/>
</dbReference>
<dbReference type="InterPro" id="IPR003709">
    <property type="entry name" value="VanY-like_core_dom"/>
</dbReference>
<gene>
    <name evidence="3" type="ORF">A3G99_02005</name>
</gene>
<dbReference type="GO" id="GO:0006508">
    <property type="term" value="P:proteolysis"/>
    <property type="evidence" value="ECO:0007669"/>
    <property type="project" value="InterPro"/>
</dbReference>
<keyword evidence="1" id="KW-1133">Transmembrane helix</keyword>
<dbReference type="AlphaFoldDB" id="A0A1G2UTE8"/>
<evidence type="ECO:0000313" key="4">
    <source>
        <dbReference type="Proteomes" id="UP000176558"/>
    </source>
</evidence>
<feature type="domain" description="D-alanyl-D-alanine carboxypeptidase-like core" evidence="2">
    <location>
        <begin position="145"/>
        <end position="268"/>
    </location>
</feature>
<dbReference type="SUPFAM" id="SSF55166">
    <property type="entry name" value="Hedgehog/DD-peptidase"/>
    <property type="match status" value="1"/>
</dbReference>
<dbReference type="Pfam" id="PF02557">
    <property type="entry name" value="VanY"/>
    <property type="match status" value="1"/>
</dbReference>
<dbReference type="PANTHER" id="PTHR34385">
    <property type="entry name" value="D-ALANYL-D-ALANINE CARBOXYPEPTIDASE"/>
    <property type="match status" value="1"/>
</dbReference>
<dbReference type="PANTHER" id="PTHR34385:SF1">
    <property type="entry name" value="PEPTIDOGLYCAN L-ALANYL-D-GLUTAMATE ENDOPEPTIDASE CWLK"/>
    <property type="match status" value="1"/>
</dbReference>
<organism evidence="3 4">
    <name type="scientific">Candidatus Zambryskibacteria bacterium RIFCSPLOWO2_12_FULL_39_23</name>
    <dbReference type="NCBI Taxonomy" id="1802776"/>
    <lineage>
        <taxon>Bacteria</taxon>
        <taxon>Candidatus Zambryskiibacteriota</taxon>
    </lineage>
</organism>
<sequence>MTNPLYKKEATKMAVKIASIAFILTSFSFDGYVFWLLRDENMALKNELTGLESFASQTQTNLNKTRVEKTLLENALQDEKQINLSFQDQIQGIIGTVSVLEKLSKTDTELLKKYSKIYFLNENYIPERLVVIDKSYLLEQSRSLLMHEKVWPYLKTLLDNAQNEGVTIQIASAYRSFGDQAGIKSANKVTYGAGTANKFSADQGYSEHQLGTTLDFTTSKIGATLSGFDKTEAYTWLLGNAYKYGFVISYPKENKYYIFEPWHWRFVGVVLATKIHDQSTYFYALDQRDINQYLVNIFD</sequence>
<dbReference type="GO" id="GO:0008233">
    <property type="term" value="F:peptidase activity"/>
    <property type="evidence" value="ECO:0007669"/>
    <property type="project" value="InterPro"/>
</dbReference>
<proteinExistence type="predicted"/>
<dbReference type="Proteomes" id="UP000176558">
    <property type="component" value="Unassembled WGS sequence"/>
</dbReference>
<dbReference type="InterPro" id="IPR009045">
    <property type="entry name" value="Zn_M74/Hedgehog-like"/>
</dbReference>
<accession>A0A1G2UTE8</accession>
<evidence type="ECO:0000259" key="2">
    <source>
        <dbReference type="Pfam" id="PF02557"/>
    </source>
</evidence>
<dbReference type="InterPro" id="IPR058193">
    <property type="entry name" value="VanY/YodJ_core_dom"/>
</dbReference>
<comment type="caution">
    <text evidence="3">The sequence shown here is derived from an EMBL/GenBank/DDBJ whole genome shotgun (WGS) entry which is preliminary data.</text>
</comment>
<name>A0A1G2UTE8_9BACT</name>